<dbReference type="OrthoDB" id="4114825at2759"/>
<dbReference type="EMBL" id="MU003694">
    <property type="protein sequence ID" value="KAF2815012.1"/>
    <property type="molecule type" value="Genomic_DNA"/>
</dbReference>
<feature type="compositionally biased region" description="Low complexity" evidence="1">
    <location>
        <begin position="735"/>
        <end position="745"/>
    </location>
</feature>
<evidence type="ECO:0000313" key="4">
    <source>
        <dbReference type="Proteomes" id="UP000504636"/>
    </source>
</evidence>
<feature type="domain" description="DUF8004" evidence="2">
    <location>
        <begin position="174"/>
        <end position="265"/>
    </location>
</feature>
<proteinExistence type="predicted"/>
<reference evidence="5" key="3">
    <citation type="submission" date="2025-04" db="UniProtKB">
        <authorList>
            <consortium name="RefSeq"/>
        </authorList>
    </citation>
    <scope>IDENTIFICATION</scope>
    <source>
        <strain evidence="5">CBS 304.34</strain>
    </source>
</reference>
<dbReference type="PANTHER" id="PTHR39601">
    <property type="entry name" value="CHORIOGENIN HMINOR"/>
    <property type="match status" value="1"/>
</dbReference>
<organism evidence="3">
    <name type="scientific">Mytilinidion resinicola</name>
    <dbReference type="NCBI Taxonomy" id="574789"/>
    <lineage>
        <taxon>Eukaryota</taxon>
        <taxon>Fungi</taxon>
        <taxon>Dikarya</taxon>
        <taxon>Ascomycota</taxon>
        <taxon>Pezizomycotina</taxon>
        <taxon>Dothideomycetes</taxon>
        <taxon>Pleosporomycetidae</taxon>
        <taxon>Mytilinidiales</taxon>
        <taxon>Mytilinidiaceae</taxon>
        <taxon>Mytilinidion</taxon>
    </lineage>
</organism>
<accession>A0A6A6Z1G5</accession>
<dbReference type="AlphaFoldDB" id="A0A6A6Z1G5"/>
<dbReference type="PANTHER" id="PTHR39601:SF1">
    <property type="entry name" value="CHORIOGENIN HMINOR"/>
    <property type="match status" value="1"/>
</dbReference>
<dbReference type="GeneID" id="54458363"/>
<evidence type="ECO:0000313" key="3">
    <source>
        <dbReference type="EMBL" id="KAF2815012.1"/>
    </source>
</evidence>
<protein>
    <recommendedName>
        <fullName evidence="2">DUF8004 domain-containing protein</fullName>
    </recommendedName>
</protein>
<sequence length="934" mass="104014">MAPIRVSRRAPTGPSAMRNPTRQEKVKRWDGETRTVEEWDGLRRDQELWYEQGDCNVHLYARGASRRGPSFRVPFKALRESNCGAMFSLCFAQMASGAPGRRSSRISTTGPCELYIPAPDESSREASFQWHLTTRNFFAFVLGKPLVGTYLGKTLVDLQERMHLFRSGQINNHEDFMAYIDDMGYRNFVDTPDYALSMLYYAEHYQLRDLWVDAFVHCVGMNDRLCLSPEFDQIRRVTKALITRAYLEMDLHLGRVAAALSHFLEDDLSTSNLGLSQGARAHLDRFRSFLQSFYVEKFGYWPPPEGASYSKSLYRSMYFDFRSLYDYLVDVESADTIQTQKPASGGICVLQNVHAFDRRHKFTPLPHPLPKLPYVSSQANRTQSQRALVAFKLGSKNAKMDVYLTTRAALIAATNTNDISVTTSPLVVSYMRFERECAVKQREEKVSIADARKVRWLLIYGALQILISAIRAPKEVRDTEEANYPLCCLVAGTPPWKIGAQALKTPAVPSANATEAFTTYLSEVVKPDDDSFLTDDMTPPTNIQPDCEMGDYFTHTNNDVGSTSSLQHQLPVEVPAPLRVSSPILRNTSIKSMKQFAVSRFSRRNSVLVKTHSQPFCEIIVHGYGNGLNETIVDPPSVTASPRSDSPQRPSSIIPTISMAPVPDSEALDRPVPKKLGHGRVQRPMHLELNCDSLPDMERTPTLDTFQIHGVQELNASGSTSTSSDTSSPMTPVFSRASSTSSASSYGQSNKENDNRDVSECSNVLGGLVSMDSPTSKYSSAPNSPVSPTARGRKLRFSFGSASSEAAPIDLQQVNRAPSLAGFDFGLDSTFETAPSIKHCPSFDSYKIPTEAMPQLLRRSISLESSDTMRKAAPAVDIYAALQMLPRSATPQKERIEEYAEDSAPSPSVSMPLQLASKFQKPNLKKRLSLRMWG</sequence>
<feature type="compositionally biased region" description="Low complexity" evidence="1">
    <location>
        <begin position="717"/>
        <end position="728"/>
    </location>
</feature>
<feature type="region of interest" description="Disordered" evidence="1">
    <location>
        <begin position="892"/>
        <end position="912"/>
    </location>
</feature>
<feature type="region of interest" description="Disordered" evidence="1">
    <location>
        <begin position="1"/>
        <end position="29"/>
    </location>
</feature>
<evidence type="ECO:0000259" key="2">
    <source>
        <dbReference type="Pfam" id="PF26013"/>
    </source>
</evidence>
<feature type="compositionally biased region" description="Polar residues" evidence="1">
    <location>
        <begin position="772"/>
        <end position="787"/>
    </location>
</feature>
<dbReference type="RefSeq" id="XP_033581976.1">
    <property type="nucleotide sequence ID" value="XM_033717470.1"/>
</dbReference>
<feature type="compositionally biased region" description="Low complexity" evidence="1">
    <location>
        <begin position="641"/>
        <end position="655"/>
    </location>
</feature>
<name>A0A6A6Z1G5_9PEZI</name>
<feature type="compositionally biased region" description="Basic residues" evidence="1">
    <location>
        <begin position="673"/>
        <end position="683"/>
    </location>
</feature>
<feature type="region of interest" description="Disordered" evidence="1">
    <location>
        <begin position="632"/>
        <end position="684"/>
    </location>
</feature>
<gene>
    <name evidence="3 5" type="ORF">BDZ99DRAFT_435071</name>
</gene>
<keyword evidence="4" id="KW-1185">Reference proteome</keyword>
<feature type="region of interest" description="Disordered" evidence="1">
    <location>
        <begin position="772"/>
        <end position="791"/>
    </location>
</feature>
<dbReference type="Pfam" id="PF26013">
    <property type="entry name" value="DUF8004"/>
    <property type="match status" value="1"/>
</dbReference>
<evidence type="ECO:0000256" key="1">
    <source>
        <dbReference type="SAM" id="MobiDB-lite"/>
    </source>
</evidence>
<evidence type="ECO:0000313" key="5">
    <source>
        <dbReference type="RefSeq" id="XP_033581976.1"/>
    </source>
</evidence>
<reference evidence="3 5" key="1">
    <citation type="journal article" date="2020" name="Stud. Mycol.">
        <title>101 Dothideomycetes genomes: a test case for predicting lifestyles and emergence of pathogens.</title>
        <authorList>
            <person name="Haridas S."/>
            <person name="Albert R."/>
            <person name="Binder M."/>
            <person name="Bloem J."/>
            <person name="Labutti K."/>
            <person name="Salamov A."/>
            <person name="Andreopoulos B."/>
            <person name="Baker S."/>
            <person name="Barry K."/>
            <person name="Bills G."/>
            <person name="Bluhm B."/>
            <person name="Cannon C."/>
            <person name="Castanera R."/>
            <person name="Culley D."/>
            <person name="Daum C."/>
            <person name="Ezra D."/>
            <person name="Gonzalez J."/>
            <person name="Henrissat B."/>
            <person name="Kuo A."/>
            <person name="Liang C."/>
            <person name="Lipzen A."/>
            <person name="Lutzoni F."/>
            <person name="Magnuson J."/>
            <person name="Mondo S."/>
            <person name="Nolan M."/>
            <person name="Ohm R."/>
            <person name="Pangilinan J."/>
            <person name="Park H.-J."/>
            <person name="Ramirez L."/>
            <person name="Alfaro M."/>
            <person name="Sun H."/>
            <person name="Tritt A."/>
            <person name="Yoshinaga Y."/>
            <person name="Zwiers L.-H."/>
            <person name="Turgeon B."/>
            <person name="Goodwin S."/>
            <person name="Spatafora J."/>
            <person name="Crous P."/>
            <person name="Grigoriev I."/>
        </authorList>
    </citation>
    <scope>NUCLEOTIDE SEQUENCE</scope>
    <source>
        <strain evidence="3 5">CBS 304.34</strain>
    </source>
</reference>
<dbReference type="Proteomes" id="UP000504636">
    <property type="component" value="Unplaced"/>
</dbReference>
<dbReference type="InterPro" id="IPR058317">
    <property type="entry name" value="DUF8004"/>
</dbReference>
<feature type="region of interest" description="Disordered" evidence="1">
    <location>
        <begin position="716"/>
        <end position="759"/>
    </location>
</feature>
<reference evidence="5" key="2">
    <citation type="submission" date="2020-04" db="EMBL/GenBank/DDBJ databases">
        <authorList>
            <consortium name="NCBI Genome Project"/>
        </authorList>
    </citation>
    <scope>NUCLEOTIDE SEQUENCE</scope>
    <source>
        <strain evidence="5">CBS 304.34</strain>
    </source>
</reference>